<feature type="region of interest" description="Disordered" evidence="1">
    <location>
        <begin position="1"/>
        <end position="27"/>
    </location>
</feature>
<dbReference type="OrthoDB" id="8196393at2759"/>
<dbReference type="RefSeq" id="XP_030753398.1">
    <property type="nucleotide sequence ID" value="XM_030897538.1"/>
</dbReference>
<feature type="compositionally biased region" description="Low complexity" evidence="1">
    <location>
        <begin position="114"/>
        <end position="132"/>
    </location>
</feature>
<keyword evidence="2" id="KW-0812">Transmembrane</keyword>
<name>A0A6J2XPG2_SITOR</name>
<feature type="region of interest" description="Disordered" evidence="1">
    <location>
        <begin position="307"/>
        <end position="331"/>
    </location>
</feature>
<feature type="transmembrane region" description="Helical" evidence="2">
    <location>
        <begin position="484"/>
        <end position="505"/>
    </location>
</feature>
<feature type="compositionally biased region" description="Low complexity" evidence="1">
    <location>
        <begin position="308"/>
        <end position="321"/>
    </location>
</feature>
<keyword evidence="2" id="KW-0472">Membrane</keyword>
<dbReference type="KEGG" id="soy:115880334"/>
<evidence type="ECO:0000256" key="1">
    <source>
        <dbReference type="SAM" id="MobiDB-lite"/>
    </source>
</evidence>
<evidence type="ECO:0000313" key="4">
    <source>
        <dbReference type="RefSeq" id="XP_030753397.1"/>
    </source>
</evidence>
<dbReference type="GeneID" id="115880334"/>
<keyword evidence="3" id="KW-1185">Reference proteome</keyword>
<dbReference type="RefSeq" id="XP_030753397.1">
    <property type="nucleotide sequence ID" value="XM_030897537.1"/>
</dbReference>
<sequence>MTRWSGEPPRKPPPGPPDPGRVTDDPLAALGLTGRQKSDLQVYAVSRVNPLFNLTTPSFLSSKPRPTPPGCENPSPDHAPLSSATSYAEYVREKSPEIDYHDDARTKSNLRHNSVSSGYSGSSSSENGFGTSLRPVDDSGGVVEQNGSFVKSIRLAGRGLRTSKTASSSQHSTTSGAGTLTTIPEGQVDTPIPLPVWPGSSSNSYRPESLADVTLRDLLVDLLTSIGEARTPEDALRQIDEKIRRQLDELRSVTEEDMRRLCVSLSRGRQVNSVLRALRRSPSSDLSTSSGRVRTCSGQEEELYHIASGSSSSGFSDSSPPGRRRPSTPLLPQFYARKPSILLNPLACDDTSTVSRGIRNALIYGTLCRQKTSPLKARSTVGSEELEVSRLENKIGCDRHGLLGDLTPKLGDLGGVGDEKPSVWELYYGVRAEGCTKYGQGKPTDVPVFPGGRPEADFTLDVPRSELLSKRLKDDKKWRFRCRLLTSFLGLVFFLLSVMAVSLMLTRGKRMFGSMV</sequence>
<evidence type="ECO:0000313" key="5">
    <source>
        <dbReference type="RefSeq" id="XP_030753398.1"/>
    </source>
</evidence>
<accession>A0A6J2XPG2</accession>
<organism evidence="3 5">
    <name type="scientific">Sitophilus oryzae</name>
    <name type="common">Rice weevil</name>
    <name type="synonym">Curculio oryzae</name>
    <dbReference type="NCBI Taxonomy" id="7048"/>
    <lineage>
        <taxon>Eukaryota</taxon>
        <taxon>Metazoa</taxon>
        <taxon>Ecdysozoa</taxon>
        <taxon>Arthropoda</taxon>
        <taxon>Hexapoda</taxon>
        <taxon>Insecta</taxon>
        <taxon>Pterygota</taxon>
        <taxon>Neoptera</taxon>
        <taxon>Endopterygota</taxon>
        <taxon>Coleoptera</taxon>
        <taxon>Polyphaga</taxon>
        <taxon>Cucujiformia</taxon>
        <taxon>Curculionidae</taxon>
        <taxon>Dryophthorinae</taxon>
        <taxon>Sitophilus</taxon>
    </lineage>
</organism>
<evidence type="ECO:0000313" key="3">
    <source>
        <dbReference type="Proteomes" id="UP000504635"/>
    </source>
</evidence>
<proteinExistence type="predicted"/>
<feature type="region of interest" description="Disordered" evidence="1">
    <location>
        <begin position="54"/>
        <end position="134"/>
    </location>
</feature>
<evidence type="ECO:0000256" key="2">
    <source>
        <dbReference type="SAM" id="Phobius"/>
    </source>
</evidence>
<protein>
    <submittedName>
        <fullName evidence="4 5">Uncharacterized protein LOC115880334</fullName>
    </submittedName>
</protein>
<keyword evidence="2" id="KW-1133">Transmembrane helix</keyword>
<reference evidence="4 5" key="1">
    <citation type="submission" date="2025-04" db="UniProtKB">
        <authorList>
            <consortium name="RefSeq"/>
        </authorList>
    </citation>
    <scope>IDENTIFICATION</scope>
    <source>
        <tissue evidence="4 5">Gonads</tissue>
    </source>
</reference>
<feature type="compositionally biased region" description="Basic and acidic residues" evidence="1">
    <location>
        <begin position="90"/>
        <end position="106"/>
    </location>
</feature>
<feature type="region of interest" description="Disordered" evidence="1">
    <location>
        <begin position="160"/>
        <end position="185"/>
    </location>
</feature>
<dbReference type="AlphaFoldDB" id="A0A6J2XPG2"/>
<gene>
    <name evidence="4 5" type="primary">LOC115880334</name>
</gene>
<feature type="compositionally biased region" description="Polar residues" evidence="1">
    <location>
        <begin position="162"/>
        <end position="184"/>
    </location>
</feature>
<dbReference type="Proteomes" id="UP000504635">
    <property type="component" value="Unplaced"/>
</dbReference>